<comment type="caution">
    <text evidence="13">The sequence shown here is derived from an EMBL/GenBank/DDBJ whole genome shotgun (WGS) entry which is preliminary data.</text>
</comment>
<dbReference type="GO" id="GO:0043296">
    <property type="term" value="C:apical junction complex"/>
    <property type="evidence" value="ECO:0007669"/>
    <property type="project" value="TreeGrafter"/>
</dbReference>
<evidence type="ECO:0000256" key="7">
    <source>
        <dbReference type="PROSITE-ProRule" id="PRU00637"/>
    </source>
</evidence>
<feature type="region of interest" description="Disordered" evidence="9">
    <location>
        <begin position="1536"/>
        <end position="1560"/>
    </location>
</feature>
<dbReference type="GO" id="GO:0007015">
    <property type="term" value="P:actin filament organization"/>
    <property type="evidence" value="ECO:0007669"/>
    <property type="project" value="TreeGrafter"/>
</dbReference>
<keyword evidence="4" id="KW-0493">Microtubule</keyword>
<feature type="region of interest" description="Disordered" evidence="9">
    <location>
        <begin position="596"/>
        <end position="630"/>
    </location>
</feature>
<feature type="region of interest" description="Disordered" evidence="9">
    <location>
        <begin position="525"/>
        <end position="555"/>
    </location>
</feature>
<name>A0A3L8STI9_CHLGU</name>
<evidence type="ECO:0000256" key="5">
    <source>
        <dbReference type="ARBA" id="ARBA00023203"/>
    </source>
</evidence>
<keyword evidence="5 7" id="KW-0009">Actin-binding</keyword>
<feature type="compositionally biased region" description="Polar residues" evidence="9">
    <location>
        <begin position="130"/>
        <end position="143"/>
    </location>
</feature>
<dbReference type="Gene3D" id="6.10.250.3120">
    <property type="match status" value="1"/>
</dbReference>
<sequence>MSGLQQRKMKVVVDIVAQKMPSENDIHVARNYLIKILASSMRRNDLTCRPHSWHATKFTESQPEAATSQLPSNACASWHSSYHASSSSHDLSNSWDQSSLYRTSDQFSSLGSMDSWDHTPQVAQYGRLSSARSNSSIDHLGSQSKRDSAYGSFSTSSSTPDHTLSNADTSSTENMLYKVGPWETAKHGSKSGQFLNDSSGTEDKPGYLPAPIQYENKGPRTEEHSDGKLTSSGRSSFGPVWYIPDKKKSSSPPPPPPPLRSDSFAATKGHEKAHGPVFSEGASTQHFTALNRSQPRSDWSLETAEQCRPSRACDRRISSSNYKSDLSSEHTFSSAGERYSSNAGTVNKLQPSLSSTDVRFAQSAYSYHHQHQYSDESTFYHSARILAAPKDQQHYLSYSGIQELTTDHFHGYSPNQASLLYTSSLNSAAEQKVDNTGQSRYYCVTAKQPAQGSSKPLQLKDDSWEPAVGTDLSLGPHENSAVITMAPNPKYYLPQQSIESSLTRCDNSSHYPVDREGDARCAVVEESKKPNHTEKSGQKKTCENSSEANETRHGQQEYVKGCVLATENRSAQKDFRWGKDESSKISPQKTPMLHSLAQEGKKQSDNSPEVVSEQQTSFDTHLSKQARRSDRFATTLRNEIQMRRAKLQKSRSTATLVGSSETEECSETWKPDSTENATTSPNTNFTSTYKDHLKEAQARVLSATSFKRRDLEPSPAEYLPRSPERKTGSHNSSLLALVSEDVSGFLEATQAKPNPTGSGTHHVSRIGARKRFTTEQKLKSYSEPEKMNEVGISEDECHARCRPNISEEALGSFADRWKFFEETSKPAFRKSAQKPSPHGLAEGQPERTERKAQEREELWCERRGRVTSAGLETTHASKDSVHHSSSNRAAERIGKSAQPLRLGTFAEYEASWKEPWKPIEPRGSGRYHSADNILDTGHEQHGKSQYTHERSAKQNSKANTARSGVQRRRSQSTLYCLTPNKLKTCYAVDFICQSRAEVVHTLLLPAIPKGAAHRAVHTGGAGGRHRELGSASGPVKRFPSASAEAESQKPHPHTFPPPTLFVIVLKSCPSIRRGEDFYGRVMLRCVRLVVFLVLFAPTSTPNPDVHAKFMVYFANWLRQVDTGALRENPQEKSDQLDQNSGHKWKSSVRPLLVQEPTVLPHESRGRSGTLPSDYRYSQENVNEKSKDCSLSHLPYSEPQTLNKNHSCQSWGKGEENHRIEPVLLNKKRGPAPQRPPPPKRDKYRRPDISAPSLGTSSESLLVAASRPFLSSSPSSAQVFASQSSLCQSPAAFNGKLKSANPQDLQQVSSTENVCQHLEEKTHLKSESSKYRYLQKPGMESSRSPSPQFAPQKLTDKPPVSLQDENPARIERVIDNNTTVKMVPIKIVHSESSAEKESRQSLVSTMEPPALPSGLEKDQIKTLSTSEQSYSRFCAYTRQGVEPEPEARTKPVDPQPAEEPGSNLKDSSAATQASSYVKAKEKTFEDWKSEELAREIVGRDKSLADILDPNVKIKTTMDLMVGIFPKDEHLLEEAQQRRKLLPKVPSPKISEEKKEEQSAPSAISLTTNSTYYSTSAPKAELLIKMKDMQEQQQQQQSEDDSEDELDHDLSEKKQELIDSISRKLQVLREARETLLEDIQANNILGEEVEAIVKEVCKPNEFDKFKMFIGDLDKVVNLLLSLSGRLARVENALNNLDDSTSPEERRTLVDKQKLLTQQHEDAKELKENLDRRERIVFDILANYLSEENLADYEHFVKMKSALIIEQRELEDKIKLGEEQLKLPNAIETILPYEHSVSFGLSDWGIMVLPYVLLAQEMFLPPNQVPVQHFQADIRVASGVLNFSCSSRKHLFLFFWLGDVCSWMTSPHAPIGGMAESLEDDALCSSLPVLFGICKRNVLNLSTRSVSLSLHGNSVCDGAGELQRMKSLVSTSHLQLAAFVLGTIGWILCTISMGIVEWRVWYVDNTTVISSGIAWVGIWKVCFISYLYISPGYREQFCHKFSGYDSFIPHEIFAAQGLLLIAMFVGLLGLAATIFALRNVYMGVTHKTLIAPFFLYFLDIARQGKVPTNQNILPLVCMRYAGLDAGCHLSCSTEHGLPGMHLSSPPALLRWELRNLNGHCRVSKDFSTEVYHRAKTRVIAHQDCSMIAAAMEIARVGPFALWDISTKEFQNYLILPECMRIGGGGERIFVCLGLT</sequence>
<comment type="subcellular location">
    <subcellularLocation>
        <location evidence="1">Cytoplasm</location>
        <location evidence="1">Cytoskeleton</location>
    </subcellularLocation>
</comment>
<dbReference type="GO" id="GO:0030864">
    <property type="term" value="C:cortical actin cytoskeleton"/>
    <property type="evidence" value="ECO:0007669"/>
    <property type="project" value="TreeGrafter"/>
</dbReference>
<feature type="region of interest" description="Disordered" evidence="9">
    <location>
        <begin position="916"/>
        <end position="970"/>
    </location>
</feature>
<evidence type="ECO:0000256" key="9">
    <source>
        <dbReference type="SAM" id="MobiDB-lite"/>
    </source>
</evidence>
<feature type="compositionally biased region" description="Basic and acidic residues" evidence="9">
    <location>
        <begin position="1389"/>
        <end position="1398"/>
    </location>
</feature>
<feature type="region of interest" description="Disordered" evidence="9">
    <location>
        <begin position="1389"/>
        <end position="1421"/>
    </location>
</feature>
<evidence type="ECO:0000256" key="2">
    <source>
        <dbReference type="ARBA" id="ARBA00006469"/>
    </source>
</evidence>
<dbReference type="InterPro" id="IPR027685">
    <property type="entry name" value="Shroom_fam"/>
</dbReference>
<organism evidence="13 14">
    <name type="scientific">Chloebia gouldiae</name>
    <name type="common">Gouldian finch</name>
    <name type="synonym">Erythrura gouldiae</name>
    <dbReference type="NCBI Taxonomy" id="44316"/>
    <lineage>
        <taxon>Eukaryota</taxon>
        <taxon>Metazoa</taxon>
        <taxon>Chordata</taxon>
        <taxon>Craniata</taxon>
        <taxon>Vertebrata</taxon>
        <taxon>Euteleostomi</taxon>
        <taxon>Archelosauria</taxon>
        <taxon>Archosauria</taxon>
        <taxon>Dinosauria</taxon>
        <taxon>Saurischia</taxon>
        <taxon>Theropoda</taxon>
        <taxon>Coelurosauria</taxon>
        <taxon>Aves</taxon>
        <taxon>Neognathae</taxon>
        <taxon>Neoaves</taxon>
        <taxon>Telluraves</taxon>
        <taxon>Australaves</taxon>
        <taxon>Passeriformes</taxon>
        <taxon>Passeroidea</taxon>
        <taxon>Passeridae</taxon>
        <taxon>Chloebia</taxon>
    </lineage>
</organism>
<feature type="domain" description="ASD2" evidence="12">
    <location>
        <begin position="1489"/>
        <end position="1786"/>
    </location>
</feature>
<accession>A0A3L8STI9</accession>
<feature type="compositionally biased region" description="Polar residues" evidence="9">
    <location>
        <begin position="190"/>
        <end position="199"/>
    </location>
</feature>
<feature type="compositionally biased region" description="Basic and acidic residues" evidence="9">
    <location>
        <begin position="217"/>
        <end position="227"/>
    </location>
</feature>
<feature type="compositionally biased region" description="Polar residues" evidence="9">
    <location>
        <begin position="650"/>
        <end position="660"/>
    </location>
</feature>
<feature type="region of interest" description="Disordered" evidence="9">
    <location>
        <begin position="1155"/>
        <end position="1174"/>
    </location>
</feature>
<comment type="similarity">
    <text evidence="2">Belongs to the shroom family.</text>
</comment>
<keyword evidence="14" id="KW-1185">Reference proteome</keyword>
<feature type="compositionally biased region" description="Polar residues" evidence="9">
    <location>
        <begin position="1197"/>
        <end position="1209"/>
    </location>
</feature>
<keyword evidence="8" id="KW-0175">Coiled coil</keyword>
<dbReference type="Gene3D" id="1.20.140.150">
    <property type="match status" value="1"/>
</dbReference>
<evidence type="ECO:0000259" key="12">
    <source>
        <dbReference type="PROSITE" id="PS51307"/>
    </source>
</evidence>
<protein>
    <recommendedName>
        <fullName evidence="15">Protein Shroom2</fullName>
    </recommendedName>
</protein>
<feature type="region of interest" description="Disordered" evidence="9">
    <location>
        <begin position="1181"/>
        <end position="1254"/>
    </location>
</feature>
<dbReference type="GO" id="GO:0005912">
    <property type="term" value="C:adherens junction"/>
    <property type="evidence" value="ECO:0007669"/>
    <property type="project" value="TreeGrafter"/>
</dbReference>
<feature type="coiled-coil region" evidence="8">
    <location>
        <begin position="1706"/>
        <end position="1733"/>
    </location>
</feature>
<dbReference type="Proteomes" id="UP000276834">
    <property type="component" value="Unassembled WGS sequence"/>
</dbReference>
<reference evidence="13 14" key="1">
    <citation type="journal article" date="2018" name="Proc. R. Soc. B">
        <title>A non-coding region near Follistatin controls head colour polymorphism in the Gouldian finch.</title>
        <authorList>
            <person name="Toomey M.B."/>
            <person name="Marques C.I."/>
            <person name="Andrade P."/>
            <person name="Araujo P.M."/>
            <person name="Sabatino S."/>
            <person name="Gazda M.A."/>
            <person name="Afonso S."/>
            <person name="Lopes R.J."/>
            <person name="Corbo J.C."/>
            <person name="Carneiro M."/>
        </authorList>
    </citation>
    <scope>NUCLEOTIDE SEQUENCE [LARGE SCALE GENOMIC DNA]</scope>
    <source>
        <strain evidence="13">Red01</strain>
        <tissue evidence="13">Muscle</tissue>
    </source>
</reference>
<dbReference type="GO" id="GO:0005874">
    <property type="term" value="C:microtubule"/>
    <property type="evidence" value="ECO:0007669"/>
    <property type="project" value="UniProtKB-KW"/>
</dbReference>
<feature type="transmembrane region" description="Helical" evidence="10">
    <location>
        <begin position="2009"/>
        <end position="2034"/>
    </location>
</feature>
<feature type="region of interest" description="Disordered" evidence="9">
    <location>
        <begin position="705"/>
        <end position="730"/>
    </location>
</feature>
<dbReference type="OrthoDB" id="10063560at2759"/>
<feature type="compositionally biased region" description="Basic and acidic residues" evidence="9">
    <location>
        <begin position="1238"/>
        <end position="1247"/>
    </location>
</feature>
<feature type="compositionally biased region" description="Polar residues" evidence="9">
    <location>
        <begin position="605"/>
        <end position="620"/>
    </location>
</feature>
<feature type="compositionally biased region" description="Polar residues" evidence="9">
    <location>
        <begin position="160"/>
        <end position="174"/>
    </location>
</feature>
<evidence type="ECO:0000313" key="13">
    <source>
        <dbReference type="EMBL" id="RLW07593.1"/>
    </source>
</evidence>
<evidence type="ECO:0008006" key="15">
    <source>
        <dbReference type="Google" id="ProtNLM"/>
    </source>
</evidence>
<keyword evidence="10" id="KW-1133">Transmembrane helix</keyword>
<feature type="region of interest" description="Disordered" evidence="9">
    <location>
        <begin position="644"/>
        <end position="684"/>
    </location>
</feature>
<evidence type="ECO:0000259" key="11">
    <source>
        <dbReference type="PROSITE" id="PS51306"/>
    </source>
</evidence>
<dbReference type="InterPro" id="IPR014800">
    <property type="entry name" value="ASD1_dom"/>
</dbReference>
<evidence type="ECO:0000256" key="6">
    <source>
        <dbReference type="ARBA" id="ARBA00023212"/>
    </source>
</evidence>
<feature type="region of interest" description="Disordered" evidence="9">
    <location>
        <begin position="129"/>
        <end position="282"/>
    </location>
</feature>
<feature type="compositionally biased region" description="Polar residues" evidence="9">
    <location>
        <begin position="674"/>
        <end position="684"/>
    </location>
</feature>
<dbReference type="Pfam" id="PF08688">
    <property type="entry name" value="ASD1"/>
    <property type="match status" value="1"/>
</dbReference>
<feature type="region of interest" description="Disordered" evidence="9">
    <location>
        <begin position="1015"/>
        <end position="1052"/>
    </location>
</feature>
<evidence type="ECO:0000256" key="3">
    <source>
        <dbReference type="ARBA" id="ARBA00022490"/>
    </source>
</evidence>
<feature type="compositionally biased region" description="Polar residues" evidence="9">
    <location>
        <begin position="1463"/>
        <end position="1474"/>
    </location>
</feature>
<keyword evidence="10" id="KW-0812">Transmembrane</keyword>
<feature type="region of interest" description="Disordered" evidence="9">
    <location>
        <begin position="826"/>
        <end position="896"/>
    </location>
</feature>
<proteinExistence type="inferred from homology"/>
<keyword evidence="6" id="KW-0206">Cytoskeleton</keyword>
<feature type="transmembrane region" description="Helical" evidence="10">
    <location>
        <begin position="1965"/>
        <end position="1986"/>
    </location>
</feature>
<evidence type="ECO:0000256" key="10">
    <source>
        <dbReference type="SAM" id="Phobius"/>
    </source>
</evidence>
<evidence type="ECO:0000256" key="4">
    <source>
        <dbReference type="ARBA" id="ARBA00022701"/>
    </source>
</evidence>
<dbReference type="InterPro" id="IPR014799">
    <property type="entry name" value="ASD2_dom"/>
</dbReference>
<feature type="compositionally biased region" description="Basic and acidic residues" evidence="9">
    <location>
        <begin position="1320"/>
        <end position="1329"/>
    </location>
</feature>
<dbReference type="STRING" id="44316.ENSEGOP00005009659"/>
<feature type="region of interest" description="Disordered" evidence="9">
    <location>
        <begin position="1127"/>
        <end position="1147"/>
    </location>
</feature>
<feature type="compositionally biased region" description="Basic and acidic residues" evidence="9">
    <location>
        <begin position="844"/>
        <end position="864"/>
    </location>
</feature>
<dbReference type="PANTHER" id="PTHR15012">
    <property type="entry name" value="APICAL PROTEIN/SHROOM-RELATED"/>
    <property type="match status" value="1"/>
</dbReference>
<feature type="region of interest" description="Disordered" evidence="9">
    <location>
        <begin position="1438"/>
        <end position="1475"/>
    </location>
</feature>
<feature type="compositionally biased region" description="Polar residues" evidence="9">
    <location>
        <begin position="953"/>
        <end position="963"/>
    </location>
</feature>
<feature type="compositionally biased region" description="Acidic residues" evidence="9">
    <location>
        <begin position="1596"/>
        <end position="1605"/>
    </location>
</feature>
<dbReference type="Pfam" id="PF08687">
    <property type="entry name" value="ASD2"/>
    <property type="match status" value="1"/>
</dbReference>
<feature type="transmembrane region" description="Helical" evidence="10">
    <location>
        <begin position="1931"/>
        <end position="1953"/>
    </location>
</feature>
<dbReference type="PROSITE" id="PS51306">
    <property type="entry name" value="ASD1"/>
    <property type="match status" value="1"/>
</dbReference>
<dbReference type="PROSITE" id="PS51307">
    <property type="entry name" value="ASD2"/>
    <property type="match status" value="1"/>
</dbReference>
<feature type="region of interest" description="Disordered" evidence="9">
    <location>
        <begin position="1320"/>
        <end position="1369"/>
    </location>
</feature>
<feature type="compositionally biased region" description="Basic and acidic residues" evidence="9">
    <location>
        <begin position="936"/>
        <end position="952"/>
    </location>
</feature>
<feature type="compositionally biased region" description="Basic and acidic residues" evidence="9">
    <location>
        <begin position="525"/>
        <end position="542"/>
    </location>
</feature>
<gene>
    <name evidence="13" type="ORF">DV515_00003686</name>
</gene>
<dbReference type="EMBL" id="QUSF01000007">
    <property type="protein sequence ID" value="RLW07593.1"/>
    <property type="molecule type" value="Genomic_DNA"/>
</dbReference>
<dbReference type="GO" id="GO:0016324">
    <property type="term" value="C:apical plasma membrane"/>
    <property type="evidence" value="ECO:0007669"/>
    <property type="project" value="TreeGrafter"/>
</dbReference>
<evidence type="ECO:0000256" key="8">
    <source>
        <dbReference type="SAM" id="Coils"/>
    </source>
</evidence>
<evidence type="ECO:0000256" key="1">
    <source>
        <dbReference type="ARBA" id="ARBA00004245"/>
    </source>
</evidence>
<evidence type="ECO:0000313" key="14">
    <source>
        <dbReference type="Proteomes" id="UP000276834"/>
    </source>
</evidence>
<keyword evidence="10" id="KW-0472">Membrane</keyword>
<dbReference type="PANTHER" id="PTHR15012:SF8">
    <property type="entry name" value="PROTEIN SHROOM2"/>
    <property type="match status" value="1"/>
</dbReference>
<feature type="region of interest" description="Disordered" evidence="9">
    <location>
        <begin position="1586"/>
        <end position="1607"/>
    </location>
</feature>
<feature type="domain" description="ASD1" evidence="11">
    <location>
        <begin position="693"/>
        <end position="791"/>
    </location>
</feature>
<keyword evidence="3" id="KW-0963">Cytoplasm</keyword>
<dbReference type="GO" id="GO:0051015">
    <property type="term" value="F:actin filament binding"/>
    <property type="evidence" value="ECO:0007669"/>
    <property type="project" value="InterPro"/>
</dbReference>